<sequence length="186" mass="21151">MQRKKLLFSICTDKKDCYDKVPKDIHLLAQTEPEQVLNCGAKLNERSKKISITHKKTGVLVEPRKCAEKCDVKKTLVRNVEQTIPPHCTLIKRKQSPAVTVNFDNTGASNTEVLLTGSKSVYKSKYSAPELYTTLCIAKEIQTTSIKTGIKNVDIPQTAKQMLDEKILSRLNFPFEEKLYKRSYFP</sequence>
<dbReference type="EMBL" id="JASPKZ010003409">
    <property type="protein sequence ID" value="KAJ9593727.1"/>
    <property type="molecule type" value="Genomic_DNA"/>
</dbReference>
<dbReference type="Proteomes" id="UP001233999">
    <property type="component" value="Unassembled WGS sequence"/>
</dbReference>
<protein>
    <submittedName>
        <fullName evidence="1">Uncharacterized protein</fullName>
    </submittedName>
</protein>
<organism evidence="1 2">
    <name type="scientific">Diploptera punctata</name>
    <name type="common">Pacific beetle cockroach</name>
    <dbReference type="NCBI Taxonomy" id="6984"/>
    <lineage>
        <taxon>Eukaryota</taxon>
        <taxon>Metazoa</taxon>
        <taxon>Ecdysozoa</taxon>
        <taxon>Arthropoda</taxon>
        <taxon>Hexapoda</taxon>
        <taxon>Insecta</taxon>
        <taxon>Pterygota</taxon>
        <taxon>Neoptera</taxon>
        <taxon>Polyneoptera</taxon>
        <taxon>Dictyoptera</taxon>
        <taxon>Blattodea</taxon>
        <taxon>Blaberoidea</taxon>
        <taxon>Blaberidae</taxon>
        <taxon>Diplopterinae</taxon>
        <taxon>Diploptera</taxon>
    </lineage>
</organism>
<reference evidence="1" key="2">
    <citation type="submission" date="2023-05" db="EMBL/GenBank/DDBJ databases">
        <authorList>
            <person name="Fouks B."/>
        </authorList>
    </citation>
    <scope>NUCLEOTIDE SEQUENCE</scope>
    <source>
        <strain evidence="1">Stay&amp;Tobe</strain>
        <tissue evidence="1">Testes</tissue>
    </source>
</reference>
<evidence type="ECO:0000313" key="1">
    <source>
        <dbReference type="EMBL" id="KAJ9593727.1"/>
    </source>
</evidence>
<dbReference type="AlphaFoldDB" id="A0AAD8ELA8"/>
<keyword evidence="2" id="KW-1185">Reference proteome</keyword>
<evidence type="ECO:0000313" key="2">
    <source>
        <dbReference type="Proteomes" id="UP001233999"/>
    </source>
</evidence>
<gene>
    <name evidence="1" type="ORF">L9F63_014700</name>
</gene>
<comment type="caution">
    <text evidence="1">The sequence shown here is derived from an EMBL/GenBank/DDBJ whole genome shotgun (WGS) entry which is preliminary data.</text>
</comment>
<proteinExistence type="predicted"/>
<accession>A0AAD8ELA8</accession>
<name>A0AAD8ELA8_DIPPU</name>
<reference evidence="1" key="1">
    <citation type="journal article" date="2023" name="IScience">
        <title>Live-bearing cockroach genome reveals convergent evolutionary mechanisms linked to viviparity in insects and beyond.</title>
        <authorList>
            <person name="Fouks B."/>
            <person name="Harrison M.C."/>
            <person name="Mikhailova A.A."/>
            <person name="Marchal E."/>
            <person name="English S."/>
            <person name="Carruthers M."/>
            <person name="Jennings E.C."/>
            <person name="Chiamaka E.L."/>
            <person name="Frigard R.A."/>
            <person name="Pippel M."/>
            <person name="Attardo G.M."/>
            <person name="Benoit J.B."/>
            <person name="Bornberg-Bauer E."/>
            <person name="Tobe S.S."/>
        </authorList>
    </citation>
    <scope>NUCLEOTIDE SEQUENCE</scope>
    <source>
        <strain evidence="1">Stay&amp;Tobe</strain>
    </source>
</reference>